<proteinExistence type="predicted"/>
<reference evidence="2 3" key="1">
    <citation type="submission" date="2018-10" db="EMBL/GenBank/DDBJ databases">
        <title>Isolation, diversity and antifungal activity of actinobacteria from wheat.</title>
        <authorList>
            <person name="Han C."/>
        </authorList>
    </citation>
    <scope>NUCLEOTIDE SEQUENCE [LARGE SCALE GENOMIC DNA]</scope>
    <source>
        <strain evidence="2 3">NEAU-YY642</strain>
    </source>
</reference>
<evidence type="ECO:0000313" key="2">
    <source>
        <dbReference type="EMBL" id="RMI31575.1"/>
    </source>
</evidence>
<accession>A0A3M2L6N0</accession>
<evidence type="ECO:0000256" key="1">
    <source>
        <dbReference type="SAM" id="MobiDB-lite"/>
    </source>
</evidence>
<gene>
    <name evidence="2" type="ORF">EBN88_25730</name>
</gene>
<dbReference type="AlphaFoldDB" id="A0A3M2L6N0"/>
<comment type="caution">
    <text evidence="2">The sequence shown here is derived from an EMBL/GenBank/DDBJ whole genome shotgun (WGS) entry which is preliminary data.</text>
</comment>
<feature type="region of interest" description="Disordered" evidence="1">
    <location>
        <begin position="51"/>
        <end position="72"/>
    </location>
</feature>
<dbReference type="Proteomes" id="UP000278673">
    <property type="component" value="Unassembled WGS sequence"/>
</dbReference>
<feature type="compositionally biased region" description="Basic and acidic residues" evidence="1">
    <location>
        <begin position="51"/>
        <end position="64"/>
    </location>
</feature>
<dbReference type="EMBL" id="RFFJ01000216">
    <property type="protein sequence ID" value="RMI31575.1"/>
    <property type="molecule type" value="Genomic_DNA"/>
</dbReference>
<organism evidence="2 3">
    <name type="scientific">Streptomyces triticirhizae</name>
    <dbReference type="NCBI Taxonomy" id="2483353"/>
    <lineage>
        <taxon>Bacteria</taxon>
        <taxon>Bacillati</taxon>
        <taxon>Actinomycetota</taxon>
        <taxon>Actinomycetes</taxon>
        <taxon>Kitasatosporales</taxon>
        <taxon>Streptomycetaceae</taxon>
        <taxon>Streptomyces</taxon>
    </lineage>
</organism>
<evidence type="ECO:0000313" key="3">
    <source>
        <dbReference type="Proteomes" id="UP000278673"/>
    </source>
</evidence>
<sequence length="211" mass="22975">MVAGFERLLAGLGRPGTGGAVPVIDYRLAAPKWRFLCHAVDVGGLLPHGSGDPDIRVLEPRQPQDDSELGSRPGVYAAADGIWPMFFATVDRERHRFLMSSMGARPGDLGPPAPAFYYFSLTAEVLARRPWRAGSEYPLPPDGFELQAPVVARGVRVRPAQPVCPRPVRPLARIAVEPADFPFLGQVLPHDDEELLAMAEAEPLGFPWLGH</sequence>
<name>A0A3M2L6N0_9ACTN</name>
<keyword evidence="3" id="KW-1185">Reference proteome</keyword>
<protein>
    <submittedName>
        <fullName evidence="2">Uncharacterized protein</fullName>
    </submittedName>
</protein>